<reference evidence="2 3" key="2">
    <citation type="journal article" date="2011" name="ISME J.">
        <title>RNA-seq reveals cooperative metabolic interactions between two termite-gut spirochete species in co-culture.</title>
        <authorList>
            <person name="Rosenthal A.Z."/>
            <person name="Matson E.G."/>
            <person name="Eldar A."/>
            <person name="Leadbetter J.R."/>
        </authorList>
    </citation>
    <scope>NUCLEOTIDE SEQUENCE [LARGE SCALE GENOMIC DNA]</scope>
    <source>
        <strain evidence="3">ATCC BAA-887 / DSM 12427 / ZAS-2</strain>
    </source>
</reference>
<dbReference type="Pfam" id="PF01850">
    <property type="entry name" value="PIN"/>
    <property type="match status" value="1"/>
</dbReference>
<dbReference type="RefSeq" id="WP_015706604.1">
    <property type="nucleotide sequence ID" value="NC_015578.1"/>
</dbReference>
<dbReference type="EMBL" id="CP001843">
    <property type="protein sequence ID" value="AEF84102.1"/>
    <property type="molecule type" value="Genomic_DNA"/>
</dbReference>
<evidence type="ECO:0000313" key="2">
    <source>
        <dbReference type="EMBL" id="AEF84102.1"/>
    </source>
</evidence>
<dbReference type="eggNOG" id="COG1848">
    <property type="taxonomic scope" value="Bacteria"/>
</dbReference>
<keyword evidence="3" id="KW-1185">Reference proteome</keyword>
<dbReference type="AlphaFoldDB" id="F5YQB6"/>
<dbReference type="Gene3D" id="3.40.50.1010">
    <property type="entry name" value="5'-nuclease"/>
    <property type="match status" value="1"/>
</dbReference>
<evidence type="ECO:0000313" key="3">
    <source>
        <dbReference type="Proteomes" id="UP000009223"/>
    </source>
</evidence>
<dbReference type="InterPro" id="IPR029060">
    <property type="entry name" value="PIN-like_dom_sf"/>
</dbReference>
<sequence length="145" mass="17241">MIAYFDSSILLAILFNEERQDEAYSYWSDATTKVSSILLKIETIISLRRMYELNKKKLNSSWLSEKTKELDEYLAEINYRIIDEEMEQFIYLKKELSKCRSLDAIHIATALMYRENNNNENIKLYSFDNAMHELAVHYKFGTNKI</sequence>
<dbReference type="KEGG" id="tpi:TREPR_3723"/>
<feature type="domain" description="PIN" evidence="1">
    <location>
        <begin position="4"/>
        <end position="135"/>
    </location>
</feature>
<evidence type="ECO:0000259" key="1">
    <source>
        <dbReference type="Pfam" id="PF01850"/>
    </source>
</evidence>
<dbReference type="STRING" id="545694.TREPR_3723"/>
<gene>
    <name evidence="2" type="ordered locus">TREPR_3723</name>
</gene>
<dbReference type="HOGENOM" id="CLU_147327_0_0_12"/>
<reference evidence="3" key="1">
    <citation type="submission" date="2009-12" db="EMBL/GenBank/DDBJ databases">
        <title>Complete sequence of Treponema primitia strain ZAS-2.</title>
        <authorList>
            <person name="Tetu S.G."/>
            <person name="Matson E."/>
            <person name="Ren Q."/>
            <person name="Seshadri R."/>
            <person name="Elbourne L."/>
            <person name="Hassan K.A."/>
            <person name="Durkin A."/>
            <person name="Radune D."/>
            <person name="Mohamoud Y."/>
            <person name="Shay R."/>
            <person name="Jin S."/>
            <person name="Zhang X."/>
            <person name="Lucey K."/>
            <person name="Ballor N.R."/>
            <person name="Ottesen E."/>
            <person name="Rosenthal R."/>
            <person name="Allen A."/>
            <person name="Leadbetter J.R."/>
            <person name="Paulsen I.T."/>
        </authorList>
    </citation>
    <scope>NUCLEOTIDE SEQUENCE [LARGE SCALE GENOMIC DNA]</scope>
    <source>
        <strain evidence="3">ATCC BAA-887 / DSM 12427 / ZAS-2</strain>
    </source>
</reference>
<dbReference type="Proteomes" id="UP000009223">
    <property type="component" value="Chromosome"/>
</dbReference>
<name>F5YQB6_TREPZ</name>
<dbReference type="InterPro" id="IPR002716">
    <property type="entry name" value="PIN_dom"/>
</dbReference>
<proteinExistence type="predicted"/>
<dbReference type="OrthoDB" id="338086at2"/>
<protein>
    <recommendedName>
        <fullName evidence="1">PIN domain-containing protein</fullName>
    </recommendedName>
</protein>
<dbReference type="SUPFAM" id="SSF88723">
    <property type="entry name" value="PIN domain-like"/>
    <property type="match status" value="1"/>
</dbReference>
<accession>F5YQB6</accession>
<organism evidence="2 3">
    <name type="scientific">Treponema primitia (strain ATCC BAA-887 / DSM 12427 / ZAS-2)</name>
    <dbReference type="NCBI Taxonomy" id="545694"/>
    <lineage>
        <taxon>Bacteria</taxon>
        <taxon>Pseudomonadati</taxon>
        <taxon>Spirochaetota</taxon>
        <taxon>Spirochaetia</taxon>
        <taxon>Spirochaetales</taxon>
        <taxon>Treponemataceae</taxon>
        <taxon>Treponema</taxon>
    </lineage>
</organism>